<accession>A0AAV2NGH9</accession>
<keyword evidence="2" id="KW-1185">Reference proteome</keyword>
<dbReference type="Proteomes" id="UP001497644">
    <property type="component" value="Chromosome 14"/>
</dbReference>
<gene>
    <name evidence="1" type="ORF">LPLAT_LOCUS4136</name>
</gene>
<name>A0AAV2NGH9_9HYME</name>
<protein>
    <submittedName>
        <fullName evidence="1">Uncharacterized protein</fullName>
    </submittedName>
</protein>
<sequence>MIKWINPLMI</sequence>
<reference evidence="1" key="1">
    <citation type="submission" date="2024-04" db="EMBL/GenBank/DDBJ databases">
        <authorList>
            <consortium name="Molecular Ecology Group"/>
        </authorList>
    </citation>
    <scope>NUCLEOTIDE SEQUENCE</scope>
</reference>
<dbReference type="EMBL" id="OZ034837">
    <property type="protein sequence ID" value="CAL1678241.1"/>
    <property type="molecule type" value="Genomic_DNA"/>
</dbReference>
<proteinExistence type="predicted"/>
<organism evidence="1 2">
    <name type="scientific">Lasius platythorax</name>
    <dbReference type="NCBI Taxonomy" id="488582"/>
    <lineage>
        <taxon>Eukaryota</taxon>
        <taxon>Metazoa</taxon>
        <taxon>Ecdysozoa</taxon>
        <taxon>Arthropoda</taxon>
        <taxon>Hexapoda</taxon>
        <taxon>Insecta</taxon>
        <taxon>Pterygota</taxon>
        <taxon>Neoptera</taxon>
        <taxon>Endopterygota</taxon>
        <taxon>Hymenoptera</taxon>
        <taxon>Apocrita</taxon>
        <taxon>Aculeata</taxon>
        <taxon>Formicoidea</taxon>
        <taxon>Formicidae</taxon>
        <taxon>Formicinae</taxon>
        <taxon>Lasius</taxon>
        <taxon>Lasius</taxon>
    </lineage>
</organism>
<evidence type="ECO:0000313" key="2">
    <source>
        <dbReference type="Proteomes" id="UP001497644"/>
    </source>
</evidence>
<evidence type="ECO:0000313" key="1">
    <source>
        <dbReference type="EMBL" id="CAL1678241.1"/>
    </source>
</evidence>